<dbReference type="GO" id="GO:0006508">
    <property type="term" value="P:proteolysis"/>
    <property type="evidence" value="ECO:0007669"/>
    <property type="project" value="UniProtKB-KW"/>
</dbReference>
<dbReference type="PANTHER" id="PTHR24252:SF7">
    <property type="entry name" value="HYALIN"/>
    <property type="match status" value="1"/>
</dbReference>
<dbReference type="InterPro" id="IPR043504">
    <property type="entry name" value="Peptidase_S1_PA_chymotrypsin"/>
</dbReference>
<evidence type="ECO:0000256" key="3">
    <source>
        <dbReference type="ARBA" id="ARBA00011245"/>
    </source>
</evidence>
<keyword evidence="11" id="KW-1185">Reference proteome</keyword>
<evidence type="ECO:0000256" key="4">
    <source>
        <dbReference type="ARBA" id="ARBA00022525"/>
    </source>
</evidence>
<keyword evidence="6" id="KW-0378">Hydrolase</keyword>
<evidence type="ECO:0000313" key="11">
    <source>
        <dbReference type="Proteomes" id="UP001474421"/>
    </source>
</evidence>
<dbReference type="Pfam" id="PF00089">
    <property type="entry name" value="Trypsin"/>
    <property type="match status" value="1"/>
</dbReference>
<keyword evidence="4" id="KW-0964">Secreted</keyword>
<evidence type="ECO:0000256" key="7">
    <source>
        <dbReference type="ARBA" id="ARBA00022825"/>
    </source>
</evidence>
<dbReference type="PROSITE" id="PS50240">
    <property type="entry name" value="TRYPSIN_DOM"/>
    <property type="match status" value="1"/>
</dbReference>
<dbReference type="PANTHER" id="PTHR24252">
    <property type="entry name" value="ACROSIN-RELATED"/>
    <property type="match status" value="1"/>
</dbReference>
<evidence type="ECO:0000256" key="6">
    <source>
        <dbReference type="ARBA" id="ARBA00022801"/>
    </source>
</evidence>
<feature type="domain" description="Peptidase S1" evidence="9">
    <location>
        <begin position="32"/>
        <end position="185"/>
    </location>
</feature>
<evidence type="ECO:0000256" key="1">
    <source>
        <dbReference type="ARBA" id="ARBA00004613"/>
    </source>
</evidence>
<evidence type="ECO:0000256" key="8">
    <source>
        <dbReference type="ARBA" id="ARBA00023157"/>
    </source>
</evidence>
<name>A0AAW1CEH8_CROAD</name>
<dbReference type="FunFam" id="2.40.10.10:FF:000068">
    <property type="entry name" value="transmembrane protease serine 2"/>
    <property type="match status" value="1"/>
</dbReference>
<accession>A0AAW1CEH8</accession>
<dbReference type="InterPro" id="IPR018114">
    <property type="entry name" value="TRYPSIN_HIS"/>
</dbReference>
<evidence type="ECO:0000256" key="2">
    <source>
        <dbReference type="ARBA" id="ARBA00009228"/>
    </source>
</evidence>
<keyword evidence="8" id="KW-1015">Disulfide bond</keyword>
<dbReference type="AlphaFoldDB" id="A0AAW1CEH8"/>
<dbReference type="EMBL" id="JAOTOJ010000001">
    <property type="protein sequence ID" value="KAK9412236.1"/>
    <property type="molecule type" value="Genomic_DNA"/>
</dbReference>
<protein>
    <recommendedName>
        <fullName evidence="9">Peptidase S1 domain-containing protein</fullName>
    </recommendedName>
</protein>
<organism evidence="10 11">
    <name type="scientific">Crotalus adamanteus</name>
    <name type="common">Eastern diamondback rattlesnake</name>
    <dbReference type="NCBI Taxonomy" id="8729"/>
    <lineage>
        <taxon>Eukaryota</taxon>
        <taxon>Metazoa</taxon>
        <taxon>Chordata</taxon>
        <taxon>Craniata</taxon>
        <taxon>Vertebrata</taxon>
        <taxon>Euteleostomi</taxon>
        <taxon>Lepidosauria</taxon>
        <taxon>Squamata</taxon>
        <taxon>Bifurcata</taxon>
        <taxon>Unidentata</taxon>
        <taxon>Episquamata</taxon>
        <taxon>Toxicofera</taxon>
        <taxon>Serpentes</taxon>
        <taxon>Colubroidea</taxon>
        <taxon>Viperidae</taxon>
        <taxon>Crotalinae</taxon>
        <taxon>Crotalus</taxon>
    </lineage>
</organism>
<keyword evidence="7" id="KW-0720">Serine protease</keyword>
<evidence type="ECO:0000313" key="10">
    <source>
        <dbReference type="EMBL" id="KAK9412236.1"/>
    </source>
</evidence>
<dbReference type="PRINTS" id="PR00722">
    <property type="entry name" value="CHYMOTRYPSIN"/>
</dbReference>
<comment type="caution">
    <text evidence="10">The sequence shown here is derived from an EMBL/GenBank/DDBJ whole genome shotgun (WGS) entry which is preliminary data.</text>
</comment>
<dbReference type="SMART" id="SM00020">
    <property type="entry name" value="Tryp_SPc"/>
    <property type="match status" value="1"/>
</dbReference>
<proteinExistence type="inferred from homology"/>
<dbReference type="InterPro" id="IPR009003">
    <property type="entry name" value="Peptidase_S1_PA"/>
</dbReference>
<dbReference type="PROSITE" id="PS00134">
    <property type="entry name" value="TRYPSIN_HIS"/>
    <property type="match status" value="1"/>
</dbReference>
<dbReference type="Gene3D" id="2.40.10.10">
    <property type="entry name" value="Trypsin-like serine proteases"/>
    <property type="match status" value="2"/>
</dbReference>
<comment type="subcellular location">
    <subcellularLocation>
        <location evidence="1">Secreted</location>
    </subcellularLocation>
</comment>
<comment type="subunit">
    <text evidence="3">Monomer.</text>
</comment>
<keyword evidence="5" id="KW-0645">Protease</keyword>
<gene>
    <name evidence="10" type="ORF">NXF25_003411</name>
</gene>
<evidence type="ECO:0000259" key="9">
    <source>
        <dbReference type="PROSITE" id="PS50240"/>
    </source>
</evidence>
<dbReference type="GO" id="GO:0005576">
    <property type="term" value="C:extracellular region"/>
    <property type="evidence" value="ECO:0007669"/>
    <property type="project" value="UniProtKB-SubCell"/>
</dbReference>
<sequence>MLELSTILPTVPISSCGLSPKFRATSWTVPRLKEGTPASTSETLPWQVSIRTKDKVICRGAILSSWWILSAAHCFMEDLKVLLPLSLFPSSLDLPIMVILHGEPLEKKKLDMVIVHEDFNSTSLRNNIALILLDSPISFSEKTTPICLPLLQDLSIWQDCWVATWKTIMAGTAFSNPRLNQRTFP</sequence>
<evidence type="ECO:0000256" key="5">
    <source>
        <dbReference type="ARBA" id="ARBA00022670"/>
    </source>
</evidence>
<dbReference type="GO" id="GO:0004252">
    <property type="term" value="F:serine-type endopeptidase activity"/>
    <property type="evidence" value="ECO:0007669"/>
    <property type="project" value="InterPro"/>
</dbReference>
<dbReference type="SUPFAM" id="SSF50494">
    <property type="entry name" value="Trypsin-like serine proteases"/>
    <property type="match status" value="1"/>
</dbReference>
<dbReference type="InterPro" id="IPR001314">
    <property type="entry name" value="Peptidase_S1A"/>
</dbReference>
<dbReference type="Proteomes" id="UP001474421">
    <property type="component" value="Unassembled WGS sequence"/>
</dbReference>
<comment type="similarity">
    <text evidence="2">Belongs to the peptidase S1 family. Snake venom subfamily.</text>
</comment>
<reference evidence="10 11" key="1">
    <citation type="journal article" date="2024" name="Proc. Natl. Acad. Sci. U.S.A.">
        <title>The genetic regulatory architecture and epigenomic basis for age-related changes in rattlesnake venom.</title>
        <authorList>
            <person name="Hogan M.P."/>
            <person name="Holding M.L."/>
            <person name="Nystrom G.S."/>
            <person name="Colston T.J."/>
            <person name="Bartlett D.A."/>
            <person name="Mason A.J."/>
            <person name="Ellsworth S.A."/>
            <person name="Rautsaw R.M."/>
            <person name="Lawrence K.C."/>
            <person name="Strickland J.L."/>
            <person name="He B."/>
            <person name="Fraser P."/>
            <person name="Margres M.J."/>
            <person name="Gilbert D.M."/>
            <person name="Gibbs H.L."/>
            <person name="Parkinson C.L."/>
            <person name="Rokyta D.R."/>
        </authorList>
    </citation>
    <scope>NUCLEOTIDE SEQUENCE [LARGE SCALE GENOMIC DNA]</scope>
    <source>
        <strain evidence="10">DRR0105</strain>
    </source>
</reference>
<dbReference type="InterPro" id="IPR001254">
    <property type="entry name" value="Trypsin_dom"/>
</dbReference>